<dbReference type="SMART" id="SM00132">
    <property type="entry name" value="LIM"/>
    <property type="match status" value="1"/>
</dbReference>
<organism evidence="8 9">
    <name type="scientific">Elysia crispata</name>
    <name type="common">lettuce slug</name>
    <dbReference type="NCBI Taxonomy" id="231223"/>
    <lineage>
        <taxon>Eukaryota</taxon>
        <taxon>Metazoa</taxon>
        <taxon>Spiralia</taxon>
        <taxon>Lophotrochozoa</taxon>
        <taxon>Mollusca</taxon>
        <taxon>Gastropoda</taxon>
        <taxon>Heterobranchia</taxon>
        <taxon>Euthyneura</taxon>
        <taxon>Panpulmonata</taxon>
        <taxon>Sacoglossa</taxon>
        <taxon>Placobranchoidea</taxon>
        <taxon>Plakobranchidae</taxon>
        <taxon>Elysia</taxon>
    </lineage>
</organism>
<evidence type="ECO:0000313" key="9">
    <source>
        <dbReference type="Proteomes" id="UP001283361"/>
    </source>
</evidence>
<feature type="compositionally biased region" description="Polar residues" evidence="6">
    <location>
        <begin position="168"/>
        <end position="183"/>
    </location>
</feature>
<dbReference type="PANTHER" id="PTHR46074:SF5">
    <property type="entry name" value="LIM DOMAIN-CONTAINING PROTEIN C"/>
    <property type="match status" value="1"/>
</dbReference>
<evidence type="ECO:0000256" key="5">
    <source>
        <dbReference type="PROSITE-ProRule" id="PRU00125"/>
    </source>
</evidence>
<feature type="compositionally biased region" description="Basic and acidic residues" evidence="6">
    <location>
        <begin position="227"/>
        <end position="248"/>
    </location>
</feature>
<dbReference type="FunFam" id="2.10.110.10:FF:000025">
    <property type="entry name" value="Cysteine-rich protein 2"/>
    <property type="match status" value="1"/>
</dbReference>
<evidence type="ECO:0000259" key="7">
    <source>
        <dbReference type="PROSITE" id="PS50023"/>
    </source>
</evidence>
<feature type="compositionally biased region" description="Low complexity" evidence="6">
    <location>
        <begin position="185"/>
        <end position="226"/>
    </location>
</feature>
<evidence type="ECO:0000256" key="4">
    <source>
        <dbReference type="ARBA" id="ARBA00023038"/>
    </source>
</evidence>
<evidence type="ECO:0000256" key="6">
    <source>
        <dbReference type="SAM" id="MobiDB-lite"/>
    </source>
</evidence>
<dbReference type="CDD" id="cd09401">
    <property type="entry name" value="LIM_TLP_like"/>
    <property type="match status" value="1"/>
</dbReference>
<dbReference type="GO" id="GO:0046872">
    <property type="term" value="F:metal ion binding"/>
    <property type="evidence" value="ECO:0007669"/>
    <property type="project" value="UniProtKB-KW"/>
</dbReference>
<keyword evidence="9" id="KW-1185">Reference proteome</keyword>
<gene>
    <name evidence="8" type="ORF">RRG08_014091</name>
</gene>
<evidence type="ECO:0000256" key="1">
    <source>
        <dbReference type="ARBA" id="ARBA00022723"/>
    </source>
</evidence>
<proteinExistence type="predicted"/>
<dbReference type="PANTHER" id="PTHR46074">
    <property type="entry name" value="CYSTEINE-RICH PROTEIN CRIP FAMILY MEMBER"/>
    <property type="match status" value="1"/>
</dbReference>
<dbReference type="Pfam" id="PF00412">
    <property type="entry name" value="LIM"/>
    <property type="match status" value="1"/>
</dbReference>
<dbReference type="PROSITE" id="PS50023">
    <property type="entry name" value="LIM_DOMAIN_2"/>
    <property type="match status" value="1"/>
</dbReference>
<evidence type="ECO:0000256" key="3">
    <source>
        <dbReference type="ARBA" id="ARBA00022833"/>
    </source>
</evidence>
<dbReference type="SUPFAM" id="SSF57716">
    <property type="entry name" value="Glucocorticoid receptor-like (DNA-binding domain)"/>
    <property type="match status" value="2"/>
</dbReference>
<dbReference type="AlphaFoldDB" id="A0AAE0YZ05"/>
<dbReference type="Gene3D" id="2.10.110.10">
    <property type="entry name" value="Cysteine Rich Protein"/>
    <property type="match status" value="1"/>
</dbReference>
<protein>
    <recommendedName>
        <fullName evidence="7">LIM zinc-binding domain-containing protein</fullName>
    </recommendedName>
</protein>
<name>A0AAE0YZ05_9GAST</name>
<evidence type="ECO:0000256" key="2">
    <source>
        <dbReference type="ARBA" id="ARBA00022737"/>
    </source>
</evidence>
<keyword evidence="4 5" id="KW-0440">LIM domain</keyword>
<sequence>MNKNCAGCGKPVYFAERKTSLGREWHPSCLKCKECGKVLSPGQHAEHKGMPYCHHPCYRALFGPSILGYGSNISSPANFGPRKDNLASASALNSNNNRASTGNILGSVLSEETLSSTYSLGRRNKPKHYLVHQNSNGLRNSTTSVSGGKDKRDSGESIGGSDKGKPTKTISSVASNRQRSVNFDTAPSPTRSASPLSSYSLSISPSRQTVPSQSSSDSLSSSTPSSKAERTAETPVQPKKDMKLNASL</sequence>
<accession>A0AAE0YZ05</accession>
<feature type="region of interest" description="Disordered" evidence="6">
    <location>
        <begin position="130"/>
        <end position="248"/>
    </location>
</feature>
<dbReference type="Proteomes" id="UP001283361">
    <property type="component" value="Unassembled WGS sequence"/>
</dbReference>
<evidence type="ECO:0000313" key="8">
    <source>
        <dbReference type="EMBL" id="KAK3759695.1"/>
    </source>
</evidence>
<comment type="caution">
    <text evidence="8">The sequence shown here is derived from an EMBL/GenBank/DDBJ whole genome shotgun (WGS) entry which is preliminary data.</text>
</comment>
<reference evidence="8" key="1">
    <citation type="journal article" date="2023" name="G3 (Bethesda)">
        <title>A reference genome for the long-term kleptoplast-retaining sea slug Elysia crispata morphotype clarki.</title>
        <authorList>
            <person name="Eastman K.E."/>
            <person name="Pendleton A.L."/>
            <person name="Shaikh M.A."/>
            <person name="Suttiyut T."/>
            <person name="Ogas R."/>
            <person name="Tomko P."/>
            <person name="Gavelis G."/>
            <person name="Widhalm J.R."/>
            <person name="Wisecaver J.H."/>
        </authorList>
    </citation>
    <scope>NUCLEOTIDE SEQUENCE</scope>
    <source>
        <strain evidence="8">ECLA1</strain>
    </source>
</reference>
<keyword evidence="3 5" id="KW-0862">Zinc</keyword>
<dbReference type="InterPro" id="IPR001781">
    <property type="entry name" value="Znf_LIM"/>
</dbReference>
<feature type="compositionally biased region" description="Polar residues" evidence="6">
    <location>
        <begin position="132"/>
        <end position="146"/>
    </location>
</feature>
<feature type="domain" description="LIM zinc-binding" evidence="7">
    <location>
        <begin position="3"/>
        <end position="64"/>
    </location>
</feature>
<keyword evidence="1 5" id="KW-0479">Metal-binding</keyword>
<keyword evidence="2" id="KW-0677">Repeat</keyword>
<dbReference type="EMBL" id="JAWDGP010005080">
    <property type="protein sequence ID" value="KAK3759695.1"/>
    <property type="molecule type" value="Genomic_DNA"/>
</dbReference>
<dbReference type="PROSITE" id="PS00478">
    <property type="entry name" value="LIM_DOMAIN_1"/>
    <property type="match status" value="1"/>
</dbReference>